<organism evidence="1 2">
    <name type="scientific">Tetraparma gracilis</name>
    <dbReference type="NCBI Taxonomy" id="2962635"/>
    <lineage>
        <taxon>Eukaryota</taxon>
        <taxon>Sar</taxon>
        <taxon>Stramenopiles</taxon>
        <taxon>Ochrophyta</taxon>
        <taxon>Bolidophyceae</taxon>
        <taxon>Parmales</taxon>
        <taxon>Triparmaceae</taxon>
        <taxon>Tetraparma</taxon>
    </lineage>
</organism>
<comment type="caution">
    <text evidence="1">The sequence shown here is derived from an EMBL/GenBank/DDBJ whole genome shotgun (WGS) entry which is preliminary data.</text>
</comment>
<evidence type="ECO:0000313" key="2">
    <source>
        <dbReference type="Proteomes" id="UP001165060"/>
    </source>
</evidence>
<evidence type="ECO:0000313" key="1">
    <source>
        <dbReference type="EMBL" id="GMI36771.1"/>
    </source>
</evidence>
<keyword evidence="2" id="KW-1185">Reference proteome</keyword>
<reference evidence="1 2" key="1">
    <citation type="journal article" date="2023" name="Commun. Biol.">
        <title>Genome analysis of Parmales, the sister group of diatoms, reveals the evolutionary specialization of diatoms from phago-mixotrophs to photoautotrophs.</title>
        <authorList>
            <person name="Ban H."/>
            <person name="Sato S."/>
            <person name="Yoshikawa S."/>
            <person name="Yamada K."/>
            <person name="Nakamura Y."/>
            <person name="Ichinomiya M."/>
            <person name="Sato N."/>
            <person name="Blanc-Mathieu R."/>
            <person name="Endo H."/>
            <person name="Kuwata A."/>
            <person name="Ogata H."/>
        </authorList>
    </citation>
    <scope>NUCLEOTIDE SEQUENCE [LARGE SCALE GENOMIC DNA]</scope>
</reference>
<sequence>YGSFFAWVGMPLPPALRGRGAEGLKKRLDQLSIGEDAWESEERVRILLGADAGVFVDDESVAALV</sequence>
<protein>
    <submittedName>
        <fullName evidence="1">Uncharacterized protein</fullName>
    </submittedName>
</protein>
<dbReference type="EMBL" id="BRYB01001941">
    <property type="protein sequence ID" value="GMI36771.1"/>
    <property type="molecule type" value="Genomic_DNA"/>
</dbReference>
<feature type="non-terminal residue" evidence="1">
    <location>
        <position position="1"/>
    </location>
</feature>
<accession>A0ABQ6MZX6</accession>
<name>A0ABQ6MZX6_9STRA</name>
<gene>
    <name evidence="1" type="ORF">TeGR_g10803</name>
</gene>
<dbReference type="Proteomes" id="UP001165060">
    <property type="component" value="Unassembled WGS sequence"/>
</dbReference>
<proteinExistence type="predicted"/>